<dbReference type="SUPFAM" id="SSF51445">
    <property type="entry name" value="(Trans)glycosidases"/>
    <property type="match status" value="1"/>
</dbReference>
<feature type="signal peptide" evidence="3">
    <location>
        <begin position="1"/>
        <end position="26"/>
    </location>
</feature>
<evidence type="ECO:0000259" key="4">
    <source>
        <dbReference type="SMART" id="SM01217"/>
    </source>
</evidence>
<dbReference type="InterPro" id="IPR036962">
    <property type="entry name" value="Glyco_hydro_3_N_sf"/>
</dbReference>
<keyword evidence="3" id="KW-0732">Signal</keyword>
<dbReference type="InterPro" id="IPR013783">
    <property type="entry name" value="Ig-like_fold"/>
</dbReference>
<dbReference type="SMART" id="SM01217">
    <property type="entry name" value="Fn3_like"/>
    <property type="match status" value="1"/>
</dbReference>
<comment type="caution">
    <text evidence="5">The sequence shown here is derived from an EMBL/GenBank/DDBJ whole genome shotgun (WGS) entry which is preliminary data.</text>
</comment>
<organism evidence="5 6">
    <name type="scientific">Sapientia aquatica</name>
    <dbReference type="NCBI Taxonomy" id="1549640"/>
    <lineage>
        <taxon>Bacteria</taxon>
        <taxon>Pseudomonadati</taxon>
        <taxon>Pseudomonadota</taxon>
        <taxon>Betaproteobacteria</taxon>
        <taxon>Burkholderiales</taxon>
        <taxon>Oxalobacteraceae</taxon>
        <taxon>Sapientia</taxon>
    </lineage>
</organism>
<dbReference type="OrthoDB" id="8864425at2"/>
<dbReference type="EMBL" id="SMYL01000003">
    <property type="protein sequence ID" value="TDK66497.1"/>
    <property type="molecule type" value="Genomic_DNA"/>
</dbReference>
<dbReference type="GO" id="GO:0004553">
    <property type="term" value="F:hydrolase activity, hydrolyzing O-glycosyl compounds"/>
    <property type="evidence" value="ECO:0007669"/>
    <property type="project" value="InterPro"/>
</dbReference>
<protein>
    <submittedName>
        <fullName evidence="5">Glycosyl hydrolase</fullName>
    </submittedName>
</protein>
<gene>
    <name evidence="5" type="ORF">E2I14_08505</name>
</gene>
<dbReference type="InterPro" id="IPR017853">
    <property type="entry name" value="GH"/>
</dbReference>
<keyword evidence="6" id="KW-1185">Reference proteome</keyword>
<dbReference type="InterPro" id="IPR001764">
    <property type="entry name" value="Glyco_hydro_3_N"/>
</dbReference>
<dbReference type="Gene3D" id="2.60.40.10">
    <property type="entry name" value="Immunoglobulins"/>
    <property type="match status" value="1"/>
</dbReference>
<dbReference type="Gene3D" id="3.20.20.300">
    <property type="entry name" value="Glycoside hydrolase, family 3, N-terminal domain"/>
    <property type="match status" value="1"/>
</dbReference>
<evidence type="ECO:0000256" key="3">
    <source>
        <dbReference type="SAM" id="SignalP"/>
    </source>
</evidence>
<dbReference type="InterPro" id="IPR026891">
    <property type="entry name" value="Fn3-like"/>
</dbReference>
<dbReference type="GO" id="GO:0005975">
    <property type="term" value="P:carbohydrate metabolic process"/>
    <property type="evidence" value="ECO:0007669"/>
    <property type="project" value="InterPro"/>
</dbReference>
<evidence type="ECO:0000256" key="2">
    <source>
        <dbReference type="ARBA" id="ARBA00022801"/>
    </source>
</evidence>
<dbReference type="InterPro" id="IPR002772">
    <property type="entry name" value="Glyco_hydro_3_C"/>
</dbReference>
<dbReference type="Pfam" id="PF01915">
    <property type="entry name" value="Glyco_hydro_3_C"/>
    <property type="match status" value="1"/>
</dbReference>
<feature type="chain" id="PRO_5020935301" evidence="3">
    <location>
        <begin position="27"/>
        <end position="758"/>
    </location>
</feature>
<name>A0A4R5W399_9BURK</name>
<accession>A0A4R5W399</accession>
<dbReference type="Gene3D" id="3.40.50.1700">
    <property type="entry name" value="Glycoside hydrolase family 3 C-terminal domain"/>
    <property type="match status" value="1"/>
</dbReference>
<dbReference type="PANTHER" id="PTHR42715">
    <property type="entry name" value="BETA-GLUCOSIDASE"/>
    <property type="match status" value="1"/>
</dbReference>
<sequence length="758" mass="81060">MRKTNFTLLASACALVCAMSSAPACAQTAPQAATVVTGEWNNTALSPDKRSELLLAQMTQQEKLTLVFGHFGADWVAKGLKKHPGARPNSAGFVDGVPRLGIPAQYETDAGLGVATQGSGKNNPRRATSLPSGLATAATWNKELAFQGGAMIGSEARAFGFNVMLAGGVNLLREPRNGRNFEYGGEDPLLAGTIVAQQIKGIESNHIISTMKHYAMNDQETGRFVLDARIDDASARASDLLAMQFVIEQANPGSIMCSYNRVNSVYACENNYLLNEVLKKDWGYKGYVMSDWGAVHSTVASANHGLDQESGWELDVTPYFSGALREAVENGAVPQARLDDMVKRILCSMFAKGVIDHPVTEGGTIDFAAHALVTRADAEEATVLLKNDKNLLPIADSARKIVVIGAHSDVGVLSGGGSSQVYPIGGNAVPGAEPTDWPGPKHYFPSSPLQHIRALAPKAEVTYNDGSDPKAAAAAAAGADVVIVFATQWVAESLDAVNLSLPDGQDALISAVAAANPSTVVVLETGGPVTMPWVNQVGSVLEAWYPGTSGGEAIARILFGVVNPSGHLPTTFPVSENQLPRPVLDGDPKHEEKRFSVNYLEGAAVGYKWFDLKKFKPLFPFGHGLSYTQFAYSNLSSEFKDGKLHVHFNVANTGKVSGKDVPQVYVQDGKGQWEAPKRLGGWDKVELNPGQSKQVSLQVDPRLLAKFDSKTKQWHIRAGTYKVVLAEHAGEVTNKAKLHSINVTLPEQTLDVRGQAKK</sequence>
<feature type="domain" description="Fibronectin type III-like" evidence="4">
    <location>
        <begin position="660"/>
        <end position="729"/>
    </location>
</feature>
<keyword evidence="2 5" id="KW-0378">Hydrolase</keyword>
<evidence type="ECO:0000313" key="6">
    <source>
        <dbReference type="Proteomes" id="UP000294829"/>
    </source>
</evidence>
<comment type="similarity">
    <text evidence="1">Belongs to the glycosyl hydrolase 3 family.</text>
</comment>
<dbReference type="SUPFAM" id="SSF52279">
    <property type="entry name" value="Beta-D-glucan exohydrolase, C-terminal domain"/>
    <property type="match status" value="1"/>
</dbReference>
<evidence type="ECO:0000256" key="1">
    <source>
        <dbReference type="ARBA" id="ARBA00005336"/>
    </source>
</evidence>
<dbReference type="InterPro" id="IPR050288">
    <property type="entry name" value="Cellulose_deg_GH3"/>
</dbReference>
<dbReference type="PANTHER" id="PTHR42715:SF10">
    <property type="entry name" value="BETA-GLUCOSIDASE"/>
    <property type="match status" value="1"/>
</dbReference>
<dbReference type="InterPro" id="IPR036881">
    <property type="entry name" value="Glyco_hydro_3_C_sf"/>
</dbReference>
<dbReference type="RefSeq" id="WP_133327439.1">
    <property type="nucleotide sequence ID" value="NZ_SMYL01000003.1"/>
</dbReference>
<dbReference type="Proteomes" id="UP000294829">
    <property type="component" value="Unassembled WGS sequence"/>
</dbReference>
<dbReference type="PRINTS" id="PR00133">
    <property type="entry name" value="GLHYDRLASE3"/>
</dbReference>
<dbReference type="Pfam" id="PF00933">
    <property type="entry name" value="Glyco_hydro_3"/>
    <property type="match status" value="1"/>
</dbReference>
<dbReference type="Pfam" id="PF14310">
    <property type="entry name" value="Fn3-like"/>
    <property type="match status" value="1"/>
</dbReference>
<dbReference type="AlphaFoldDB" id="A0A4R5W399"/>
<evidence type="ECO:0000313" key="5">
    <source>
        <dbReference type="EMBL" id="TDK66497.1"/>
    </source>
</evidence>
<proteinExistence type="inferred from homology"/>
<reference evidence="5 6" key="1">
    <citation type="submission" date="2019-03" db="EMBL/GenBank/DDBJ databases">
        <title>Sapientia aquatica gen. nov., sp. nov., isolated from a crater lake.</title>
        <authorList>
            <person name="Felfoldi T."/>
            <person name="Szabo A."/>
            <person name="Toth E."/>
            <person name="Schumann P."/>
            <person name="Keki Z."/>
            <person name="Marialigeti K."/>
            <person name="Mathe I."/>
        </authorList>
    </citation>
    <scope>NUCLEOTIDE SEQUENCE [LARGE SCALE GENOMIC DNA]</scope>
    <source>
        <strain evidence="5 6">SA-152</strain>
    </source>
</reference>